<evidence type="ECO:0000313" key="9">
    <source>
        <dbReference type="Proteomes" id="UP001626536"/>
    </source>
</evidence>
<evidence type="ECO:0000256" key="3">
    <source>
        <dbReference type="ARBA" id="ARBA00022723"/>
    </source>
</evidence>
<evidence type="ECO:0000259" key="7">
    <source>
        <dbReference type="PROSITE" id="PS51462"/>
    </source>
</evidence>
<dbReference type="PANTHER" id="PTHR12992">
    <property type="entry name" value="NUDIX HYDROLASE"/>
    <property type="match status" value="1"/>
</dbReference>
<proteinExistence type="predicted"/>
<feature type="domain" description="Nudix hydrolase" evidence="7">
    <location>
        <begin position="58"/>
        <end position="190"/>
    </location>
</feature>
<keyword evidence="3" id="KW-0479">Metal-binding</keyword>
<evidence type="ECO:0000256" key="2">
    <source>
        <dbReference type="ARBA" id="ARBA00001946"/>
    </source>
</evidence>
<evidence type="ECO:0000256" key="5">
    <source>
        <dbReference type="ARBA" id="ARBA00022842"/>
    </source>
</evidence>
<dbReference type="Pfam" id="PF00293">
    <property type="entry name" value="NUDIX"/>
    <property type="match status" value="1"/>
</dbReference>
<dbReference type="NCBIfam" id="NF007980">
    <property type="entry name" value="PRK10707.1"/>
    <property type="match status" value="1"/>
</dbReference>
<organism evidence="8 9">
    <name type="scientific">Methylocapsa polymorpha</name>
    <dbReference type="NCBI Taxonomy" id="3080828"/>
    <lineage>
        <taxon>Bacteria</taxon>
        <taxon>Pseudomonadati</taxon>
        <taxon>Pseudomonadota</taxon>
        <taxon>Alphaproteobacteria</taxon>
        <taxon>Hyphomicrobiales</taxon>
        <taxon>Beijerinckiaceae</taxon>
        <taxon>Methylocapsa</taxon>
    </lineage>
</organism>
<evidence type="ECO:0000256" key="6">
    <source>
        <dbReference type="ARBA" id="ARBA00023211"/>
    </source>
</evidence>
<dbReference type="SUPFAM" id="SSF55811">
    <property type="entry name" value="Nudix"/>
    <property type="match status" value="1"/>
</dbReference>
<protein>
    <submittedName>
        <fullName evidence="8">CoA pyrophosphatase</fullName>
    </submittedName>
</protein>
<sequence>MRAAAPSEQQFAPESVFAHIQSRLTLVAPARDCPAGALALGDHALNEPTARVAHCASARSAAVLVGLVAYPGEVRVILTQRAAALRVHSGQIAFPGGKIEAQDASPIAAALREAHEEIGLDIRHVEPLGYLDPFLTGTGFYILPVVAKVTPPLVLEINPHEVEDAFEVPFAFLMDAANHTRDAREFDGRMRHFYAMPYGERYIWGVTAGILRNLYERLYS</sequence>
<gene>
    <name evidence="8" type="ORF">RZS28_02400</name>
</gene>
<dbReference type="Proteomes" id="UP001626536">
    <property type="component" value="Chromosome"/>
</dbReference>
<keyword evidence="5" id="KW-0460">Magnesium</keyword>
<evidence type="ECO:0000256" key="1">
    <source>
        <dbReference type="ARBA" id="ARBA00001936"/>
    </source>
</evidence>
<dbReference type="Gene3D" id="3.90.79.10">
    <property type="entry name" value="Nucleoside Triphosphate Pyrophosphohydrolase"/>
    <property type="match status" value="1"/>
</dbReference>
<evidence type="ECO:0000313" key="8">
    <source>
        <dbReference type="EMBL" id="WOJ90175.1"/>
    </source>
</evidence>
<dbReference type="PROSITE" id="PS51462">
    <property type="entry name" value="NUDIX"/>
    <property type="match status" value="1"/>
</dbReference>
<keyword evidence="9" id="KW-1185">Reference proteome</keyword>
<comment type="cofactor">
    <cofactor evidence="1">
        <name>Mn(2+)</name>
        <dbReference type="ChEBI" id="CHEBI:29035"/>
    </cofactor>
</comment>
<comment type="cofactor">
    <cofactor evidence="2">
        <name>Mg(2+)</name>
        <dbReference type="ChEBI" id="CHEBI:18420"/>
    </cofactor>
</comment>
<dbReference type="PANTHER" id="PTHR12992:SF11">
    <property type="entry name" value="MITOCHONDRIAL COENZYME A DIPHOSPHATASE NUDT8"/>
    <property type="match status" value="1"/>
</dbReference>
<name>A0ABZ0HTC8_9HYPH</name>
<evidence type="ECO:0000256" key="4">
    <source>
        <dbReference type="ARBA" id="ARBA00022801"/>
    </source>
</evidence>
<reference evidence="8 9" key="1">
    <citation type="submission" date="2023-10" db="EMBL/GenBank/DDBJ databases">
        <title>Novel methanotroph of the genus Methylocapsa from a subarctic wetland.</title>
        <authorList>
            <person name="Belova S.E."/>
            <person name="Oshkin I.Y."/>
            <person name="Miroshnikov K."/>
            <person name="Dedysh S.N."/>
        </authorList>
    </citation>
    <scope>NUCLEOTIDE SEQUENCE [LARGE SCALE GENOMIC DNA]</scope>
    <source>
        <strain evidence="8 9">RX1</strain>
    </source>
</reference>
<dbReference type="InterPro" id="IPR015797">
    <property type="entry name" value="NUDIX_hydrolase-like_dom_sf"/>
</dbReference>
<dbReference type="CDD" id="cd03426">
    <property type="entry name" value="NUDIX_CoAse_Nudt7"/>
    <property type="match status" value="1"/>
</dbReference>
<accession>A0ABZ0HTC8</accession>
<dbReference type="InterPro" id="IPR045121">
    <property type="entry name" value="CoAse"/>
</dbReference>
<keyword evidence="4" id="KW-0378">Hydrolase</keyword>
<keyword evidence="6" id="KW-0464">Manganese</keyword>
<dbReference type="RefSeq" id="WP_407339621.1">
    <property type="nucleotide sequence ID" value="NZ_CP136862.1"/>
</dbReference>
<dbReference type="InterPro" id="IPR000086">
    <property type="entry name" value="NUDIX_hydrolase_dom"/>
</dbReference>
<dbReference type="EMBL" id="CP136862">
    <property type="protein sequence ID" value="WOJ90175.1"/>
    <property type="molecule type" value="Genomic_DNA"/>
</dbReference>